<accession>A0A225E3I3</accession>
<dbReference type="HAMAP" id="MF_01082">
    <property type="entry name" value="TruD"/>
    <property type="match status" value="1"/>
</dbReference>
<dbReference type="EC" id="5.4.99.27" evidence="4"/>
<gene>
    <name evidence="4" type="primary">truD</name>
    <name evidence="6" type="ORF">FRUB_01689</name>
</gene>
<dbReference type="InterPro" id="IPR001656">
    <property type="entry name" value="PsdUridine_synth_TruD"/>
</dbReference>
<dbReference type="PANTHER" id="PTHR47811">
    <property type="entry name" value="TRNA PSEUDOURIDINE SYNTHASE D"/>
    <property type="match status" value="1"/>
</dbReference>
<feature type="active site" description="Nucleophile" evidence="4">
    <location>
        <position position="82"/>
    </location>
</feature>
<evidence type="ECO:0000313" key="6">
    <source>
        <dbReference type="EMBL" id="OWK45358.1"/>
    </source>
</evidence>
<dbReference type="InterPro" id="IPR020103">
    <property type="entry name" value="PsdUridine_synth_cat_dom_sf"/>
</dbReference>
<keyword evidence="7" id="KW-1185">Reference proteome</keyword>
<name>A0A225E3I3_9BACT</name>
<dbReference type="GO" id="GO:0005829">
    <property type="term" value="C:cytosol"/>
    <property type="evidence" value="ECO:0007669"/>
    <property type="project" value="TreeGrafter"/>
</dbReference>
<dbReference type="AlphaFoldDB" id="A0A225E3I3"/>
<evidence type="ECO:0000313" key="7">
    <source>
        <dbReference type="Proteomes" id="UP000214646"/>
    </source>
</evidence>
<dbReference type="GO" id="GO:0031119">
    <property type="term" value="P:tRNA pseudouridine synthesis"/>
    <property type="evidence" value="ECO:0007669"/>
    <property type="project" value="UniProtKB-UniRule"/>
</dbReference>
<dbReference type="PROSITE" id="PS50984">
    <property type="entry name" value="TRUD"/>
    <property type="match status" value="1"/>
</dbReference>
<dbReference type="InterPro" id="IPR050170">
    <property type="entry name" value="TruD_pseudoU_synthase"/>
</dbReference>
<dbReference type="Proteomes" id="UP000214646">
    <property type="component" value="Unassembled WGS sequence"/>
</dbReference>
<evidence type="ECO:0000256" key="4">
    <source>
        <dbReference type="HAMAP-Rule" id="MF_01082"/>
    </source>
</evidence>
<reference evidence="7" key="1">
    <citation type="submission" date="2017-06" db="EMBL/GenBank/DDBJ databases">
        <title>Genome analysis of Fimbriiglobus ruber SP5, the first member of the order Planctomycetales with confirmed chitinolytic capability.</title>
        <authorList>
            <person name="Ravin N.V."/>
            <person name="Rakitin A.L."/>
            <person name="Ivanova A.A."/>
            <person name="Beletsky A.V."/>
            <person name="Kulichevskaya I.S."/>
            <person name="Mardanov A.V."/>
            <person name="Dedysh S.N."/>
        </authorList>
    </citation>
    <scope>NUCLEOTIDE SEQUENCE [LARGE SCALE GENOMIC DNA]</scope>
    <source>
        <strain evidence="7">SP5</strain>
    </source>
</reference>
<evidence type="ECO:0000256" key="3">
    <source>
        <dbReference type="ARBA" id="ARBA00023235"/>
    </source>
</evidence>
<dbReference type="OrthoDB" id="1550679at2"/>
<dbReference type="InterPro" id="IPR043165">
    <property type="entry name" value="TruD_insert_sf"/>
</dbReference>
<dbReference type="Pfam" id="PF01142">
    <property type="entry name" value="TruD"/>
    <property type="match status" value="2"/>
</dbReference>
<feature type="domain" description="TRUD" evidence="5">
    <location>
        <begin position="157"/>
        <end position="306"/>
    </location>
</feature>
<evidence type="ECO:0000256" key="2">
    <source>
        <dbReference type="ARBA" id="ARBA00022694"/>
    </source>
</evidence>
<dbReference type="GO" id="GO:0003723">
    <property type="term" value="F:RNA binding"/>
    <property type="evidence" value="ECO:0007669"/>
    <property type="project" value="InterPro"/>
</dbReference>
<dbReference type="SUPFAM" id="SSF55120">
    <property type="entry name" value="Pseudouridine synthase"/>
    <property type="match status" value="1"/>
</dbReference>
<evidence type="ECO:0000259" key="5">
    <source>
        <dbReference type="PROSITE" id="PS50984"/>
    </source>
</evidence>
<comment type="caution">
    <text evidence="6">The sequence shown here is derived from an EMBL/GenBank/DDBJ whole genome shotgun (WGS) entry which is preliminary data.</text>
</comment>
<dbReference type="InterPro" id="IPR011760">
    <property type="entry name" value="PsdUridine_synth_TruD_insert"/>
</dbReference>
<dbReference type="InterPro" id="IPR020119">
    <property type="entry name" value="PsdUridine_synth_TruD_CS"/>
</dbReference>
<sequence>MPHPALDPPLLTPDLPGVGGRIKVRPEDFEVEEVPSYEPSGEGDHLYLWVEKRDVGPEFLARTIAQRLGTHAGAVGTAGLKDRHAVTRQWVSVPKEVEPRLKHVDGDGIRVLKVSRHNNKLKPGHLRGNTFRLLVRGADATKADALATILDRVKTQGMPNYYGPQRFGRDGGTVDLGFKCLAGTQPKRLRPFVYKFALSAVQSLLFNDYLGRRVTDGLFRTVLSGDVMMKWPFGGLFVAEDVPAEQARFDARETVTGGPMFGSRTFATAGPAAEREAVILRDHKLSPAAFAGFGKLMGGTRRHNLVYLDDLTAAWDPDGLRLAFTLPSGCYATILLREVMKANPDDATGAEEEGGEEE</sequence>
<dbReference type="EMBL" id="NIDE01000002">
    <property type="protein sequence ID" value="OWK45358.1"/>
    <property type="molecule type" value="Genomic_DNA"/>
</dbReference>
<comment type="function">
    <text evidence="4">Responsible for synthesis of pseudouridine from uracil-13 in transfer RNAs.</text>
</comment>
<dbReference type="GO" id="GO:0160150">
    <property type="term" value="F:tRNA pseudouridine(13) synthase activity"/>
    <property type="evidence" value="ECO:0007669"/>
    <property type="project" value="UniProtKB-EC"/>
</dbReference>
<dbReference type="InterPro" id="IPR042214">
    <property type="entry name" value="TruD_catalytic"/>
</dbReference>
<protein>
    <recommendedName>
        <fullName evidence="4">tRNA pseudouridine synthase D</fullName>
        <ecNumber evidence="4">5.4.99.27</ecNumber>
    </recommendedName>
    <alternativeName>
        <fullName evidence="4">tRNA pseudouridine(13) synthase</fullName>
    </alternativeName>
    <alternativeName>
        <fullName evidence="4">tRNA pseudouridylate synthase D</fullName>
    </alternativeName>
    <alternativeName>
        <fullName evidence="4">tRNA-uridine isomerase D</fullName>
    </alternativeName>
</protein>
<evidence type="ECO:0000256" key="1">
    <source>
        <dbReference type="ARBA" id="ARBA00007953"/>
    </source>
</evidence>
<dbReference type="Gene3D" id="3.30.2350.20">
    <property type="entry name" value="TruD, catalytic domain"/>
    <property type="match status" value="1"/>
</dbReference>
<organism evidence="6 7">
    <name type="scientific">Fimbriiglobus ruber</name>
    <dbReference type="NCBI Taxonomy" id="1908690"/>
    <lineage>
        <taxon>Bacteria</taxon>
        <taxon>Pseudomonadati</taxon>
        <taxon>Planctomycetota</taxon>
        <taxon>Planctomycetia</taxon>
        <taxon>Gemmatales</taxon>
        <taxon>Gemmataceae</taxon>
        <taxon>Fimbriiglobus</taxon>
    </lineage>
</organism>
<keyword evidence="2 4" id="KW-0819">tRNA processing</keyword>
<dbReference type="Gene3D" id="3.30.2340.10">
    <property type="entry name" value="TruD, insertion domain"/>
    <property type="match status" value="1"/>
</dbReference>
<proteinExistence type="inferred from homology"/>
<dbReference type="PROSITE" id="PS01268">
    <property type="entry name" value="UPF0024"/>
    <property type="match status" value="1"/>
</dbReference>
<dbReference type="PANTHER" id="PTHR47811:SF1">
    <property type="entry name" value="TRNA PSEUDOURIDINE SYNTHASE D"/>
    <property type="match status" value="1"/>
</dbReference>
<comment type="catalytic activity">
    <reaction evidence="4">
        <text>uridine(13) in tRNA = pseudouridine(13) in tRNA</text>
        <dbReference type="Rhea" id="RHEA:42540"/>
        <dbReference type="Rhea" id="RHEA-COMP:10105"/>
        <dbReference type="Rhea" id="RHEA-COMP:10106"/>
        <dbReference type="ChEBI" id="CHEBI:65314"/>
        <dbReference type="ChEBI" id="CHEBI:65315"/>
        <dbReference type="EC" id="5.4.99.27"/>
    </reaction>
</comment>
<comment type="similarity">
    <text evidence="1 4">Belongs to the pseudouridine synthase TruD family.</text>
</comment>
<keyword evidence="3 4" id="KW-0413">Isomerase</keyword>